<evidence type="ECO:0000313" key="12">
    <source>
        <dbReference type="Proteomes" id="UP000746535"/>
    </source>
</evidence>
<keyword evidence="1 9" id="KW-0547">Nucleotide-binding</keyword>
<comment type="caution">
    <text evidence="11">The sequence shown here is derived from an EMBL/GenBank/DDBJ whole genome shotgun (WGS) entry which is preliminary data.</text>
</comment>
<dbReference type="InterPro" id="IPR014017">
    <property type="entry name" value="DNA_helicase_UvrD-like_C"/>
</dbReference>
<keyword evidence="5" id="KW-0413">Isomerase</keyword>
<evidence type="ECO:0000313" key="11">
    <source>
        <dbReference type="EMBL" id="NJO99689.1"/>
    </source>
</evidence>
<evidence type="ECO:0000256" key="8">
    <source>
        <dbReference type="ARBA" id="ARBA00048988"/>
    </source>
</evidence>
<dbReference type="PANTHER" id="PTHR11070">
    <property type="entry name" value="UVRD / RECB / PCRA DNA HELICASE FAMILY MEMBER"/>
    <property type="match status" value="1"/>
</dbReference>
<feature type="binding site" evidence="9">
    <location>
        <begin position="13"/>
        <end position="20"/>
    </location>
    <ligand>
        <name>ATP</name>
        <dbReference type="ChEBI" id="CHEBI:30616"/>
    </ligand>
</feature>
<evidence type="ECO:0000259" key="10">
    <source>
        <dbReference type="PROSITE" id="PS51198"/>
    </source>
</evidence>
<evidence type="ECO:0000256" key="4">
    <source>
        <dbReference type="ARBA" id="ARBA00022840"/>
    </source>
</evidence>
<dbReference type="EC" id="5.6.2.4" evidence="7"/>
<keyword evidence="12" id="KW-1185">Reference proteome</keyword>
<protein>
    <recommendedName>
        <fullName evidence="7">DNA 3'-5' helicase</fullName>
        <ecNumber evidence="7">5.6.2.4</ecNumber>
    </recommendedName>
</protein>
<accession>A0ABX0Y8S1</accession>
<evidence type="ECO:0000256" key="2">
    <source>
        <dbReference type="ARBA" id="ARBA00022801"/>
    </source>
</evidence>
<dbReference type="Pfam" id="PF00580">
    <property type="entry name" value="UvrD-helicase"/>
    <property type="match status" value="2"/>
</dbReference>
<gene>
    <name evidence="11" type="ORF">HBH25_02260</name>
</gene>
<dbReference type="PANTHER" id="PTHR11070:SF63">
    <property type="entry name" value="DNA HELICASE IV"/>
    <property type="match status" value="1"/>
</dbReference>
<evidence type="ECO:0000256" key="7">
    <source>
        <dbReference type="ARBA" id="ARBA00034808"/>
    </source>
</evidence>
<evidence type="ECO:0000256" key="9">
    <source>
        <dbReference type="PROSITE-ProRule" id="PRU00560"/>
    </source>
</evidence>
<keyword evidence="3 9" id="KW-0347">Helicase</keyword>
<dbReference type="Proteomes" id="UP000746535">
    <property type="component" value="Unassembled WGS sequence"/>
</dbReference>
<evidence type="ECO:0000256" key="6">
    <source>
        <dbReference type="ARBA" id="ARBA00034617"/>
    </source>
</evidence>
<name>A0ABX0Y8S1_9PSED</name>
<comment type="catalytic activity">
    <reaction evidence="8">
        <text>ATP + H2O = ADP + phosphate + H(+)</text>
        <dbReference type="Rhea" id="RHEA:13065"/>
        <dbReference type="ChEBI" id="CHEBI:15377"/>
        <dbReference type="ChEBI" id="CHEBI:15378"/>
        <dbReference type="ChEBI" id="CHEBI:30616"/>
        <dbReference type="ChEBI" id="CHEBI:43474"/>
        <dbReference type="ChEBI" id="CHEBI:456216"/>
        <dbReference type="EC" id="5.6.2.4"/>
    </reaction>
</comment>
<dbReference type="SUPFAM" id="SSF52540">
    <property type="entry name" value="P-loop containing nucleoside triphosphate hydrolases"/>
    <property type="match status" value="1"/>
</dbReference>
<dbReference type="InterPro" id="IPR000212">
    <property type="entry name" value="DNA_helicase_UvrD/REP"/>
</dbReference>
<evidence type="ECO:0000256" key="1">
    <source>
        <dbReference type="ARBA" id="ARBA00022741"/>
    </source>
</evidence>
<organism evidence="11 12">
    <name type="scientific">Pseudomonas quercus</name>
    <dbReference type="NCBI Taxonomy" id="2722792"/>
    <lineage>
        <taxon>Bacteria</taxon>
        <taxon>Pseudomonadati</taxon>
        <taxon>Pseudomonadota</taxon>
        <taxon>Gammaproteobacteria</taxon>
        <taxon>Pseudomonadales</taxon>
        <taxon>Pseudomonadaceae</taxon>
        <taxon>Pseudomonas</taxon>
    </lineage>
</organism>
<dbReference type="PROSITE" id="PS51198">
    <property type="entry name" value="UVRD_HELICASE_ATP_BIND"/>
    <property type="match status" value="1"/>
</dbReference>
<feature type="domain" description="UvrD-like helicase ATP-binding" evidence="10">
    <location>
        <begin position="1"/>
        <end position="465"/>
    </location>
</feature>
<evidence type="ECO:0000256" key="3">
    <source>
        <dbReference type="ARBA" id="ARBA00022806"/>
    </source>
</evidence>
<dbReference type="EMBL" id="JAAVJI010000001">
    <property type="protein sequence ID" value="NJO99689.1"/>
    <property type="molecule type" value="Genomic_DNA"/>
</dbReference>
<keyword evidence="4 9" id="KW-0067">ATP-binding</keyword>
<dbReference type="InterPro" id="IPR027417">
    <property type="entry name" value="P-loop_NTPase"/>
</dbReference>
<comment type="catalytic activity">
    <reaction evidence="6">
        <text>Couples ATP hydrolysis with the unwinding of duplex DNA by translocating in the 3'-5' direction.</text>
        <dbReference type="EC" id="5.6.2.4"/>
    </reaction>
</comment>
<reference evidence="11 12" key="1">
    <citation type="submission" date="2020-03" db="EMBL/GenBank/DDBJ databases">
        <authorList>
            <person name="Wang L."/>
            <person name="He N."/>
            <person name="Li Y."/>
            <person name="Fang Y."/>
            <person name="Zhang F."/>
        </authorList>
    </citation>
    <scope>NUCLEOTIDE SEQUENCE [LARGE SCALE GENOMIC DNA]</scope>
    <source>
        <strain evidence="12">hsmgli-8</strain>
    </source>
</reference>
<sequence length="660" mass="72763">MIFSDAHATCVVAGAGSGKSSSLVLRIVLLTCYLGVPLAEISVVTFTRASREDFIRRLTYFLSLWGQTLEPTEARRCVTTFHAMALGWARTLPGWAEVQAFESLGGHKTDDNPLQLKIGDVQRQHLTACFNKLCMADPVFKGFVHTLVAEARALPRLAPEHPDVQRRLAGLIPAAKRDLKLTQLIEQQWRKAGHWPHPGIEPVQSAHSLLGQTFHCHGYLPALEAWVMLGPDTSTARSKGDDAGLSIGSQWLVKRTLFQAFFDKPLIWIEKASELEALFEPPNTSVTYCLSGERHAQPLLDLMLSTATFMENIGLEAKEASSALFAGQDGLFFQILSRFWPALEVYLGEQSPPVVTYNRLFATFTSTKSHALAALASSQISALQHLMVDEFQDVSPYIATWLQAALRDRYRRDPELPASLMCVGDDWQSIYGWRGSDVQYFLRFKDVFPAPASRRLMLRDNFRSTTQIVDAAEHIVRNVRSVAGKGSITHTTGTKVQIITKDMSNVVQLADSHIKSNQTVLVLFRSARDDPSGNSGMRALLKAHGHSSSTNARLRCMTIHASKGLEADVVILLGDSVARKGLEHRNRLYTLAGIGRVADSTPYDSTQADEALRLAYVGITRAAQAVYWCVDASSEIPGQVSAVAQAVSGECGFEDRRVQS</sequence>
<evidence type="ECO:0000256" key="5">
    <source>
        <dbReference type="ARBA" id="ARBA00023235"/>
    </source>
</evidence>
<dbReference type="InterPro" id="IPR014016">
    <property type="entry name" value="UvrD-like_ATP-bd"/>
</dbReference>
<keyword evidence="2 9" id="KW-0378">Hydrolase</keyword>
<proteinExistence type="predicted"/>
<dbReference type="Gene3D" id="3.40.50.300">
    <property type="entry name" value="P-loop containing nucleotide triphosphate hydrolases"/>
    <property type="match status" value="3"/>
</dbReference>
<dbReference type="Pfam" id="PF13361">
    <property type="entry name" value="UvrD_C"/>
    <property type="match status" value="1"/>
</dbReference>